<reference evidence="1 2" key="1">
    <citation type="submission" date="2014-02" db="EMBL/GenBank/DDBJ databases">
        <title>The genome sequence of Colletotrichum fioriniae PJ7.</title>
        <authorList>
            <person name="Baroncelli R."/>
            <person name="Thon M.R."/>
        </authorList>
    </citation>
    <scope>NUCLEOTIDE SEQUENCE [LARGE SCALE GENOMIC DNA]</scope>
    <source>
        <strain evidence="1 2">PJ7</strain>
    </source>
</reference>
<proteinExistence type="predicted"/>
<evidence type="ECO:0000313" key="2">
    <source>
        <dbReference type="Proteomes" id="UP000020467"/>
    </source>
</evidence>
<keyword evidence="2" id="KW-1185">Reference proteome</keyword>
<dbReference type="EMBL" id="JARH01001048">
    <property type="protein sequence ID" value="EXF73716.1"/>
    <property type="molecule type" value="Genomic_DNA"/>
</dbReference>
<dbReference type="HOGENOM" id="CLU_2359576_0_0_1"/>
<dbReference type="AlphaFoldDB" id="A0A010R0D2"/>
<protein>
    <submittedName>
        <fullName evidence="1">Uncharacterized protein</fullName>
    </submittedName>
</protein>
<accession>A0A010R0D2</accession>
<gene>
    <name evidence="1" type="ORF">CFIO01_02486</name>
</gene>
<dbReference type="KEGG" id="cfj:CFIO01_02486"/>
<dbReference type="Proteomes" id="UP000020467">
    <property type="component" value="Unassembled WGS sequence"/>
</dbReference>
<sequence>MSYDYCVFIKNFSGSQHDYELSYTDGTTKTTKTIAVSNGDQGDEVLELEATMVPFEVKVLPGGPHIDFTLAVNGAGMSANVSHEKDNTLSILIVNP</sequence>
<comment type="caution">
    <text evidence="1">The sequence shown here is derived from an EMBL/GenBank/DDBJ whole genome shotgun (WGS) entry which is preliminary data.</text>
</comment>
<name>A0A010R0D2_9PEZI</name>
<organism evidence="1 2">
    <name type="scientific">Colletotrichum fioriniae PJ7</name>
    <dbReference type="NCBI Taxonomy" id="1445577"/>
    <lineage>
        <taxon>Eukaryota</taxon>
        <taxon>Fungi</taxon>
        <taxon>Dikarya</taxon>
        <taxon>Ascomycota</taxon>
        <taxon>Pezizomycotina</taxon>
        <taxon>Sordariomycetes</taxon>
        <taxon>Hypocreomycetidae</taxon>
        <taxon>Glomerellales</taxon>
        <taxon>Glomerellaceae</taxon>
        <taxon>Colletotrichum</taxon>
        <taxon>Colletotrichum acutatum species complex</taxon>
    </lineage>
</organism>
<evidence type="ECO:0000313" key="1">
    <source>
        <dbReference type="EMBL" id="EXF73716.1"/>
    </source>
</evidence>